<evidence type="ECO:0000256" key="1">
    <source>
        <dbReference type="SAM" id="SignalP"/>
    </source>
</evidence>
<dbReference type="AlphaFoldDB" id="A0A2P8HGN9"/>
<dbReference type="SUPFAM" id="SSF53474">
    <property type="entry name" value="alpha/beta-Hydrolases"/>
    <property type="match status" value="1"/>
</dbReference>
<dbReference type="Gene3D" id="3.40.50.1820">
    <property type="entry name" value="alpha/beta hydrolase"/>
    <property type="match status" value="1"/>
</dbReference>
<protein>
    <submittedName>
        <fullName evidence="3">Pimeloyl-ACP methyl ester carboxylesterase</fullName>
    </submittedName>
</protein>
<reference evidence="3 4" key="1">
    <citation type="submission" date="2018-03" db="EMBL/GenBank/DDBJ databases">
        <title>Genomic Encyclopedia of Archaeal and Bacterial Type Strains, Phase II (KMG-II): from individual species to whole genera.</title>
        <authorList>
            <person name="Goeker M."/>
        </authorList>
    </citation>
    <scope>NUCLEOTIDE SEQUENCE [LARGE SCALE GENOMIC DNA]</scope>
    <source>
        <strain evidence="3 4">DSM 24859</strain>
    </source>
</reference>
<proteinExistence type="predicted"/>
<comment type="caution">
    <text evidence="3">The sequence shown here is derived from an EMBL/GenBank/DDBJ whole genome shotgun (WGS) entry which is preliminary data.</text>
</comment>
<evidence type="ECO:0000313" key="3">
    <source>
        <dbReference type="EMBL" id="PSL45387.1"/>
    </source>
</evidence>
<evidence type="ECO:0000313" key="4">
    <source>
        <dbReference type="Proteomes" id="UP000240971"/>
    </source>
</evidence>
<feature type="signal peptide" evidence="1">
    <location>
        <begin position="1"/>
        <end position="31"/>
    </location>
</feature>
<dbReference type="OrthoDB" id="7172093at2"/>
<feature type="chain" id="PRO_5015142326" evidence="1">
    <location>
        <begin position="32"/>
        <end position="302"/>
    </location>
</feature>
<dbReference type="InterPro" id="IPR029058">
    <property type="entry name" value="AB_hydrolase_fold"/>
</dbReference>
<accession>A0A2P8HGN9</accession>
<dbReference type="InterPro" id="IPR050266">
    <property type="entry name" value="AB_hydrolase_sf"/>
</dbReference>
<keyword evidence="4" id="KW-1185">Reference proteome</keyword>
<organism evidence="3 4">
    <name type="scientific">Chitinophaga niastensis</name>
    <dbReference type="NCBI Taxonomy" id="536980"/>
    <lineage>
        <taxon>Bacteria</taxon>
        <taxon>Pseudomonadati</taxon>
        <taxon>Bacteroidota</taxon>
        <taxon>Chitinophagia</taxon>
        <taxon>Chitinophagales</taxon>
        <taxon>Chitinophagaceae</taxon>
        <taxon>Chitinophaga</taxon>
    </lineage>
</organism>
<dbReference type="Proteomes" id="UP000240971">
    <property type="component" value="Unassembled WGS sequence"/>
</dbReference>
<sequence>MKHLFFVPRSKTLLIIFQMILLAGSTTSLFAQTSEISFNVKKEGSGRPMILIPGLYCSGDVWDDAAVHFSKNFECHIITLPGFGGQPPIQSDSLLTTIVRQLAVYIQQNNLKKPVIVGHSLGGWLALKLGILYPELTGDIVCVSCAPFLPALSMGAEMTVEGSREIGMKIKKGIVSQNAAQVKLTQQAMLGSMMRDPDRIAQVAAMGTHSDQATQGEAMYELFSNDLRNSLETIDSRILVLGDWQSYKEYGASHESVYENLKGQFRQARQVKIAISDTSRHFIMFDEPQWFYSQTDDFLQHQ</sequence>
<dbReference type="EMBL" id="PYAW01000004">
    <property type="protein sequence ID" value="PSL45387.1"/>
    <property type="molecule type" value="Genomic_DNA"/>
</dbReference>
<evidence type="ECO:0000259" key="2">
    <source>
        <dbReference type="Pfam" id="PF12697"/>
    </source>
</evidence>
<dbReference type="RefSeq" id="WP_158267066.1">
    <property type="nucleotide sequence ID" value="NZ_PYAW01000004.1"/>
</dbReference>
<dbReference type="InterPro" id="IPR000073">
    <property type="entry name" value="AB_hydrolase_1"/>
</dbReference>
<dbReference type="Pfam" id="PF12697">
    <property type="entry name" value="Abhydrolase_6"/>
    <property type="match status" value="1"/>
</dbReference>
<keyword evidence="1" id="KW-0732">Signal</keyword>
<gene>
    <name evidence="3" type="ORF">CLV51_10489</name>
</gene>
<name>A0A2P8HGN9_CHINA</name>
<feature type="domain" description="AB hydrolase-1" evidence="2">
    <location>
        <begin position="50"/>
        <end position="292"/>
    </location>
</feature>
<dbReference type="PANTHER" id="PTHR43798">
    <property type="entry name" value="MONOACYLGLYCEROL LIPASE"/>
    <property type="match status" value="1"/>
</dbReference>